<dbReference type="STRING" id="48699.ENSPLAP00000020771"/>
<feature type="signal peptide" evidence="12">
    <location>
        <begin position="1"/>
        <end position="23"/>
    </location>
</feature>
<dbReference type="GO" id="GO:0005581">
    <property type="term" value="C:collagen trimer"/>
    <property type="evidence" value="ECO:0007669"/>
    <property type="project" value="UniProtKB-KW"/>
</dbReference>
<dbReference type="Gene3D" id="2.60.120.200">
    <property type="match status" value="1"/>
</dbReference>
<evidence type="ECO:0000256" key="7">
    <source>
        <dbReference type="ARBA" id="ARBA00022737"/>
    </source>
</evidence>
<proteinExistence type="inferred from homology"/>
<protein>
    <recommendedName>
        <fullName evidence="11">Collagen alpha-1(XXI) chain</fullName>
    </recommendedName>
</protein>
<evidence type="ECO:0000259" key="13">
    <source>
        <dbReference type="PROSITE" id="PS50234"/>
    </source>
</evidence>
<dbReference type="Gene3D" id="3.40.50.410">
    <property type="entry name" value="von Willebrand factor, type A domain"/>
    <property type="match status" value="1"/>
</dbReference>
<evidence type="ECO:0000313" key="15">
    <source>
        <dbReference type="Proteomes" id="UP000261500"/>
    </source>
</evidence>
<sequence length="481" mass="53500">PLHRNMLLWSVWSVMLLLLAAEAVEKEDVRAGCSTAVNDLVYIVDGSWSVGPDDFETAKLWLINISSQFDISLHYTQVAVVQYSDTPRLEIPLGMHHSGVQLIQAIQNINYLGGNTQTGRAIKFAVDHVFSASQRVSQVKNRIAVVVTDGKSQDDVVDASMEARAQGITVFAVGVGSEITTSELISIANKPSSTYVLYAQDYTNIDRIRDSMEQKLCEESVCPTRIPVASRDEKGFELMLGMNIQKKAKKISGSLASEAAYALTSSTDITENTREIFPEGLPPSYVFVATVRLKGNFSQSIFDLWRVLSKSKEIQAAVTLNGKDQSVIFTTTSVTEVEQKAIFKKDPKLTLYDGKWHQLKILVSPQHVVSFLDDELIQEITLKPVEPIYINGKTQIAKKRGSQVTVPVEIQKLRLYCDPHQSERETACEIYSVVSYCNCALGPPGQRGPPGRMVIHKQIQRRLMNDPTFTLLMKSNVCVRV</sequence>
<name>A0A3B3V773_9TELE</name>
<dbReference type="AlphaFoldDB" id="A0A3B3V773"/>
<dbReference type="InterPro" id="IPR036465">
    <property type="entry name" value="vWFA_dom_sf"/>
</dbReference>
<evidence type="ECO:0000256" key="5">
    <source>
        <dbReference type="ARBA" id="ARBA00022530"/>
    </source>
</evidence>
<dbReference type="SMART" id="SM00327">
    <property type="entry name" value="VWA"/>
    <property type="match status" value="1"/>
</dbReference>
<keyword evidence="5" id="KW-0272">Extracellular matrix</keyword>
<keyword evidence="8" id="KW-0176">Collagen</keyword>
<reference evidence="14" key="2">
    <citation type="submission" date="2025-09" db="UniProtKB">
        <authorList>
            <consortium name="Ensembl"/>
        </authorList>
    </citation>
    <scope>IDENTIFICATION</scope>
</reference>
<keyword evidence="3" id="KW-0963">Cytoplasm</keyword>
<evidence type="ECO:0000256" key="12">
    <source>
        <dbReference type="SAM" id="SignalP"/>
    </source>
</evidence>
<dbReference type="InterPro" id="IPR002035">
    <property type="entry name" value="VWF_A"/>
</dbReference>
<dbReference type="PANTHER" id="PTHR24020:SF89">
    <property type="entry name" value="COLLAGEN ALPHA-1(XXI) CHAIN-LIKE ISOFORM X1"/>
    <property type="match status" value="1"/>
</dbReference>
<dbReference type="Ensembl" id="ENSPLAT00000012688.1">
    <property type="protein sequence ID" value="ENSPLAP00000020771.1"/>
    <property type="gene ID" value="ENSPLAG00000004014.1"/>
</dbReference>
<evidence type="ECO:0000313" key="14">
    <source>
        <dbReference type="Ensembl" id="ENSPLAP00000020771.1"/>
    </source>
</evidence>
<feature type="chain" id="PRO_5017456411" description="Collagen alpha-1(XXI) chain" evidence="12">
    <location>
        <begin position="24"/>
        <end position="481"/>
    </location>
</feature>
<reference evidence="14" key="1">
    <citation type="submission" date="2025-08" db="UniProtKB">
        <authorList>
            <consortium name="Ensembl"/>
        </authorList>
    </citation>
    <scope>IDENTIFICATION</scope>
</reference>
<comment type="similarity">
    <text evidence="10">Belongs to the fibril-associated collagens with interrupted helices (FACIT) family.</text>
</comment>
<dbReference type="PANTHER" id="PTHR24020">
    <property type="entry name" value="COLLAGEN ALPHA"/>
    <property type="match status" value="1"/>
</dbReference>
<dbReference type="GO" id="GO:0005737">
    <property type="term" value="C:cytoplasm"/>
    <property type="evidence" value="ECO:0007669"/>
    <property type="project" value="UniProtKB-SubCell"/>
</dbReference>
<evidence type="ECO:0000256" key="1">
    <source>
        <dbReference type="ARBA" id="ARBA00004496"/>
    </source>
</evidence>
<dbReference type="Proteomes" id="UP000261500">
    <property type="component" value="Unplaced"/>
</dbReference>
<evidence type="ECO:0000256" key="10">
    <source>
        <dbReference type="ARBA" id="ARBA00049648"/>
    </source>
</evidence>
<evidence type="ECO:0000256" key="3">
    <source>
        <dbReference type="ARBA" id="ARBA00022490"/>
    </source>
</evidence>
<dbReference type="InterPro" id="IPR050525">
    <property type="entry name" value="ECM_Assembly_Org"/>
</dbReference>
<evidence type="ECO:0000256" key="2">
    <source>
        <dbReference type="ARBA" id="ARBA00004498"/>
    </source>
</evidence>
<accession>A0A3B3V773</accession>
<dbReference type="SUPFAM" id="SSF53300">
    <property type="entry name" value="vWA-like"/>
    <property type="match status" value="1"/>
</dbReference>
<dbReference type="InterPro" id="IPR013320">
    <property type="entry name" value="ConA-like_dom_sf"/>
</dbReference>
<dbReference type="FunFam" id="2.60.120.200:FF:000068">
    <property type="entry name" value="collagen alpha-1(XXI) chain isoform X1"/>
    <property type="match status" value="1"/>
</dbReference>
<evidence type="ECO:0000256" key="4">
    <source>
        <dbReference type="ARBA" id="ARBA00022525"/>
    </source>
</evidence>
<dbReference type="SUPFAM" id="SSF49899">
    <property type="entry name" value="Concanavalin A-like lectins/glucanases"/>
    <property type="match status" value="1"/>
</dbReference>
<evidence type="ECO:0000256" key="11">
    <source>
        <dbReference type="ARBA" id="ARBA00074870"/>
    </source>
</evidence>
<evidence type="ECO:0000256" key="6">
    <source>
        <dbReference type="ARBA" id="ARBA00022729"/>
    </source>
</evidence>
<keyword evidence="9" id="KW-0379">Hydroxylation</keyword>
<keyword evidence="4" id="KW-0964">Secreted</keyword>
<comment type="subcellular location">
    <subcellularLocation>
        <location evidence="1">Cytoplasm</location>
    </subcellularLocation>
    <subcellularLocation>
        <location evidence="2">Secreted</location>
        <location evidence="2">Extracellular space</location>
        <location evidence="2">Extracellular matrix</location>
    </subcellularLocation>
</comment>
<dbReference type="PROSITE" id="PS50234">
    <property type="entry name" value="VWFA"/>
    <property type="match status" value="1"/>
</dbReference>
<dbReference type="FunFam" id="3.40.50.410:FF:000041">
    <property type="entry name" value="Collagen alpha-1(XXI) chain isoform X1"/>
    <property type="match status" value="1"/>
</dbReference>
<evidence type="ECO:0000256" key="9">
    <source>
        <dbReference type="ARBA" id="ARBA00023278"/>
    </source>
</evidence>
<keyword evidence="6 12" id="KW-0732">Signal</keyword>
<dbReference type="SMART" id="SM00210">
    <property type="entry name" value="TSPN"/>
    <property type="match status" value="1"/>
</dbReference>
<keyword evidence="15" id="KW-1185">Reference proteome</keyword>
<dbReference type="InterPro" id="IPR048287">
    <property type="entry name" value="TSPN-like_N"/>
</dbReference>
<keyword evidence="7" id="KW-0677">Repeat</keyword>
<organism evidence="14 15">
    <name type="scientific">Poecilia latipinna</name>
    <name type="common">sailfin molly</name>
    <dbReference type="NCBI Taxonomy" id="48699"/>
    <lineage>
        <taxon>Eukaryota</taxon>
        <taxon>Metazoa</taxon>
        <taxon>Chordata</taxon>
        <taxon>Craniata</taxon>
        <taxon>Vertebrata</taxon>
        <taxon>Euteleostomi</taxon>
        <taxon>Actinopterygii</taxon>
        <taxon>Neopterygii</taxon>
        <taxon>Teleostei</taxon>
        <taxon>Neoteleostei</taxon>
        <taxon>Acanthomorphata</taxon>
        <taxon>Ovalentaria</taxon>
        <taxon>Atherinomorphae</taxon>
        <taxon>Cyprinodontiformes</taxon>
        <taxon>Poeciliidae</taxon>
        <taxon>Poeciliinae</taxon>
        <taxon>Poecilia</taxon>
    </lineage>
</organism>
<dbReference type="GeneTree" id="ENSGT00940000153769"/>
<feature type="domain" description="VWFA" evidence="13">
    <location>
        <begin position="39"/>
        <end position="212"/>
    </location>
</feature>
<dbReference type="PRINTS" id="PR00453">
    <property type="entry name" value="VWFADOMAIN"/>
</dbReference>
<evidence type="ECO:0000256" key="8">
    <source>
        <dbReference type="ARBA" id="ARBA00023119"/>
    </source>
</evidence>
<dbReference type="Pfam" id="PF00092">
    <property type="entry name" value="VWA"/>
    <property type="match status" value="1"/>
</dbReference>